<evidence type="ECO:0000256" key="1">
    <source>
        <dbReference type="ARBA" id="ARBA00004613"/>
    </source>
</evidence>
<keyword evidence="3 6" id="KW-0732">Signal</keyword>
<evidence type="ECO:0000256" key="2">
    <source>
        <dbReference type="ARBA" id="ARBA00022525"/>
    </source>
</evidence>
<proteinExistence type="predicted"/>
<comment type="function">
    <text evidence="6">Salivary chemokine-binding protein which binds to host chemokines.</text>
</comment>
<keyword evidence="5 6" id="KW-0325">Glycoprotein</keyword>
<dbReference type="InterPro" id="IPR045797">
    <property type="entry name" value="EVA_Class_A"/>
</dbReference>
<evidence type="ECO:0000256" key="7">
    <source>
        <dbReference type="SAM" id="SignalP"/>
    </source>
</evidence>
<evidence type="ECO:0000256" key="4">
    <source>
        <dbReference type="ARBA" id="ARBA00023157"/>
    </source>
</evidence>
<feature type="signal peptide" evidence="7">
    <location>
        <begin position="1"/>
        <end position="15"/>
    </location>
</feature>
<feature type="chain" id="PRO_5012723578" description="Evasin" evidence="7">
    <location>
        <begin position="16"/>
        <end position="115"/>
    </location>
</feature>
<evidence type="ECO:0000256" key="3">
    <source>
        <dbReference type="ARBA" id="ARBA00022729"/>
    </source>
</evidence>
<name>A0A131YHW9_RHIAP</name>
<evidence type="ECO:0000256" key="5">
    <source>
        <dbReference type="ARBA" id="ARBA00023180"/>
    </source>
</evidence>
<protein>
    <recommendedName>
        <fullName evidence="6">Evasin</fullName>
    </recommendedName>
</protein>
<accession>A0A131YHW9</accession>
<keyword evidence="4 6" id="KW-1015">Disulfide bond</keyword>
<dbReference type="AlphaFoldDB" id="A0A131YHW9"/>
<evidence type="ECO:0000313" key="8">
    <source>
        <dbReference type="EMBL" id="JAP78060.1"/>
    </source>
</evidence>
<dbReference type="Pfam" id="PF19429">
    <property type="entry name" value="EVA_Class_A"/>
    <property type="match status" value="1"/>
</dbReference>
<dbReference type="GO" id="GO:0019957">
    <property type="term" value="F:C-C chemokine binding"/>
    <property type="evidence" value="ECO:0007669"/>
    <property type="project" value="InterPro"/>
</dbReference>
<dbReference type="Gene3D" id="2.30.130.100">
    <property type="match status" value="1"/>
</dbReference>
<comment type="subcellular location">
    <subcellularLocation>
        <location evidence="1 6">Secreted</location>
    </subcellularLocation>
</comment>
<evidence type="ECO:0000256" key="6">
    <source>
        <dbReference type="RuleBase" id="RU369006"/>
    </source>
</evidence>
<organism evidence="8">
    <name type="scientific">Rhipicephalus appendiculatus</name>
    <name type="common">Brown ear tick</name>
    <dbReference type="NCBI Taxonomy" id="34631"/>
    <lineage>
        <taxon>Eukaryota</taxon>
        <taxon>Metazoa</taxon>
        <taxon>Ecdysozoa</taxon>
        <taxon>Arthropoda</taxon>
        <taxon>Chelicerata</taxon>
        <taxon>Arachnida</taxon>
        <taxon>Acari</taxon>
        <taxon>Parasitiformes</taxon>
        <taxon>Ixodida</taxon>
        <taxon>Ixodoidea</taxon>
        <taxon>Ixodidae</taxon>
        <taxon>Rhipicephalinae</taxon>
        <taxon>Rhipicephalus</taxon>
        <taxon>Rhipicephalus</taxon>
    </lineage>
</organism>
<reference evidence="8" key="1">
    <citation type="journal article" date="2016" name="Ticks Tick Borne Dis.">
        <title>De novo assembly and annotation of the salivary gland transcriptome of Rhipicephalus appendiculatus male and female ticks during blood feeding.</title>
        <authorList>
            <person name="de Castro M.H."/>
            <person name="de Klerk D."/>
            <person name="Pienaar R."/>
            <person name="Latif A.A."/>
            <person name="Rees D.J."/>
            <person name="Mans B.J."/>
        </authorList>
    </citation>
    <scope>NUCLEOTIDE SEQUENCE</scope>
    <source>
        <tissue evidence="8">Salivary glands</tissue>
    </source>
</reference>
<sequence length="115" mass="12547">MAFKACITIIAAVYAVQILCGADENSVYTTTETLDEDFDYSSSCMYPVMHIANNDSLAINCTMECGSYLNDSMPCVNMTSPPLDYNRTSTNYTCTVGSCNNGTCPSKNETVPCWI</sequence>
<keyword evidence="2 6" id="KW-0964">Secreted</keyword>
<dbReference type="EMBL" id="GEDV01010497">
    <property type="protein sequence ID" value="JAP78060.1"/>
    <property type="molecule type" value="Transcribed_RNA"/>
</dbReference>
<dbReference type="GO" id="GO:0005576">
    <property type="term" value="C:extracellular region"/>
    <property type="evidence" value="ECO:0007669"/>
    <property type="project" value="UniProtKB-SubCell"/>
</dbReference>